<evidence type="ECO:0000313" key="2">
    <source>
        <dbReference type="EMBL" id="WOL14057.1"/>
    </source>
</evidence>
<evidence type="ECO:0000256" key="1">
    <source>
        <dbReference type="SAM" id="MobiDB-lite"/>
    </source>
</evidence>
<keyword evidence="3" id="KW-1185">Reference proteome</keyword>
<gene>
    <name evidence="2" type="ORF">Cni_G22837</name>
</gene>
<feature type="region of interest" description="Disordered" evidence="1">
    <location>
        <begin position="173"/>
        <end position="205"/>
    </location>
</feature>
<dbReference type="AlphaFoldDB" id="A0AAQ3KYL6"/>
<dbReference type="Proteomes" id="UP001327560">
    <property type="component" value="Chromosome 7"/>
</dbReference>
<evidence type="ECO:0000313" key="3">
    <source>
        <dbReference type="Proteomes" id="UP001327560"/>
    </source>
</evidence>
<name>A0AAQ3KYL6_9LILI</name>
<feature type="compositionally biased region" description="Basic and acidic residues" evidence="1">
    <location>
        <begin position="180"/>
        <end position="205"/>
    </location>
</feature>
<accession>A0AAQ3KYL6</accession>
<protein>
    <submittedName>
        <fullName evidence="2">Uncharacterized protein</fullName>
    </submittedName>
</protein>
<organism evidence="2 3">
    <name type="scientific">Canna indica</name>
    <name type="common">Indian-shot</name>
    <dbReference type="NCBI Taxonomy" id="4628"/>
    <lineage>
        <taxon>Eukaryota</taxon>
        <taxon>Viridiplantae</taxon>
        <taxon>Streptophyta</taxon>
        <taxon>Embryophyta</taxon>
        <taxon>Tracheophyta</taxon>
        <taxon>Spermatophyta</taxon>
        <taxon>Magnoliopsida</taxon>
        <taxon>Liliopsida</taxon>
        <taxon>Zingiberales</taxon>
        <taxon>Cannaceae</taxon>
        <taxon>Canna</taxon>
    </lineage>
</organism>
<sequence length="205" mass="23387">MIVNRKKRFHDKRNKNSDMKVSNVFDKLAEMEGRQKENAVAYEKSLPHQAISFPKCEGMTLNAKSHNPFQNNSFKKKESSLKSEVMVDAFKSNKPGPVSVKIDLEKNIDAFHKKLPDTLSITVSKIQENEGTSDEVLDIEMISETQSKAVKIRKATSHTIHINNFPLNLKQNRAKKKKFSKDPKVIEFDGDPKQGGEEDETFMHI</sequence>
<reference evidence="2 3" key="1">
    <citation type="submission" date="2023-10" db="EMBL/GenBank/DDBJ databases">
        <title>Chromosome-scale genome assembly provides insights into flower coloration mechanisms of Canna indica.</title>
        <authorList>
            <person name="Li C."/>
        </authorList>
    </citation>
    <scope>NUCLEOTIDE SEQUENCE [LARGE SCALE GENOMIC DNA]</scope>
    <source>
        <tissue evidence="2">Flower</tissue>
    </source>
</reference>
<proteinExistence type="predicted"/>
<dbReference type="EMBL" id="CP136896">
    <property type="protein sequence ID" value="WOL14057.1"/>
    <property type="molecule type" value="Genomic_DNA"/>
</dbReference>